<dbReference type="InterPro" id="IPR002347">
    <property type="entry name" value="SDR_fam"/>
</dbReference>
<dbReference type="EMBL" id="KN846952">
    <property type="protein sequence ID" value="KIV81577.1"/>
    <property type="molecule type" value="Genomic_DNA"/>
</dbReference>
<proteinExistence type="inferred from homology"/>
<sequence length="337" mass="36766">MSAVYEYTGPVDCSVVPDKTQCSGKSVIVTGGRFKIVVPFGAIDPDVGVGCVKNGADPSPLLGANGMGEAYVREFTKNGAFVTYCDLNEEKGKAIETELTPEKCCFVKCDVSSWDDQVQLFAAAVTKSPSKTVDIVIANAGVGGGAGDPIMALEDPFSKPTKPSMHIIDINLIGSMYTFKLAIHYFRRGEQTADRDRCFIFVGSIAGICDNLGSWEYSTSKWGLRGLMRTARRNAPHQGIRVSYVAPAWIRTAIQTQETLEKLGRNGVEFASVDSAVRCVMRISCDKSINGHSFVICSASVSKDGFRDAEEDDRTDENHWLQKIQRTVFRARGDAWS</sequence>
<reference evidence="4 5" key="1">
    <citation type="submission" date="2015-01" db="EMBL/GenBank/DDBJ databases">
        <title>The Genome Sequence of Exophiala sideris CBS121828.</title>
        <authorList>
            <consortium name="The Broad Institute Genomics Platform"/>
            <person name="Cuomo C."/>
            <person name="de Hoog S."/>
            <person name="Gorbushina A."/>
            <person name="Stielow B."/>
            <person name="Teixiera M."/>
            <person name="Abouelleil A."/>
            <person name="Chapman S.B."/>
            <person name="Priest M."/>
            <person name="Young S.K."/>
            <person name="Wortman J."/>
            <person name="Nusbaum C."/>
            <person name="Birren B."/>
        </authorList>
    </citation>
    <scope>NUCLEOTIDE SEQUENCE [LARGE SCALE GENOMIC DNA]</scope>
    <source>
        <strain evidence="4 5">CBS 121828</strain>
    </source>
</reference>
<dbReference type="HOGENOM" id="CLU_010194_13_3_1"/>
<dbReference type="PANTHER" id="PTHR43180:SF31">
    <property type="entry name" value="CHAIN DEHYDROGENASE_REDUCTASE, PUTATIVE (AFU_ORTHOLOGUE AFUA_2G16570)-RELATED"/>
    <property type="match status" value="1"/>
</dbReference>
<dbReference type="InterPro" id="IPR036291">
    <property type="entry name" value="NAD(P)-bd_dom_sf"/>
</dbReference>
<dbReference type="GO" id="GO:0016491">
    <property type="term" value="F:oxidoreductase activity"/>
    <property type="evidence" value="ECO:0007669"/>
    <property type="project" value="UniProtKB-KW"/>
</dbReference>
<evidence type="ECO:0000256" key="3">
    <source>
        <dbReference type="ARBA" id="ARBA00023002"/>
    </source>
</evidence>
<evidence type="ECO:0000256" key="1">
    <source>
        <dbReference type="ARBA" id="ARBA00006484"/>
    </source>
</evidence>
<organism evidence="4 5">
    <name type="scientific">Exophiala sideris</name>
    <dbReference type="NCBI Taxonomy" id="1016849"/>
    <lineage>
        <taxon>Eukaryota</taxon>
        <taxon>Fungi</taxon>
        <taxon>Dikarya</taxon>
        <taxon>Ascomycota</taxon>
        <taxon>Pezizomycotina</taxon>
        <taxon>Eurotiomycetes</taxon>
        <taxon>Chaetothyriomycetidae</taxon>
        <taxon>Chaetothyriales</taxon>
        <taxon>Herpotrichiellaceae</taxon>
        <taxon>Exophiala</taxon>
    </lineage>
</organism>
<dbReference type="Proteomes" id="UP000053599">
    <property type="component" value="Unassembled WGS sequence"/>
</dbReference>
<dbReference type="InterPro" id="IPR020904">
    <property type="entry name" value="Sc_DH/Rdtase_CS"/>
</dbReference>
<protein>
    <submittedName>
        <fullName evidence="4">Uncharacterized protein</fullName>
    </submittedName>
</protein>
<evidence type="ECO:0000313" key="4">
    <source>
        <dbReference type="EMBL" id="KIV81577.1"/>
    </source>
</evidence>
<dbReference type="SUPFAM" id="SSF51735">
    <property type="entry name" value="NAD(P)-binding Rossmann-fold domains"/>
    <property type="match status" value="1"/>
</dbReference>
<dbReference type="Gene3D" id="3.40.50.720">
    <property type="entry name" value="NAD(P)-binding Rossmann-like Domain"/>
    <property type="match status" value="1"/>
</dbReference>
<dbReference type="PRINTS" id="PR00081">
    <property type="entry name" value="GDHRDH"/>
</dbReference>
<comment type="similarity">
    <text evidence="1">Belongs to the short-chain dehydrogenases/reductases (SDR) family.</text>
</comment>
<dbReference type="STRING" id="1016849.A0A0D1YFA3"/>
<evidence type="ECO:0000256" key="2">
    <source>
        <dbReference type="ARBA" id="ARBA00022857"/>
    </source>
</evidence>
<dbReference type="AlphaFoldDB" id="A0A0D1YFA3"/>
<keyword evidence="3" id="KW-0560">Oxidoreductase</keyword>
<dbReference type="PANTHER" id="PTHR43180">
    <property type="entry name" value="3-OXOACYL-(ACYL-CARRIER-PROTEIN) REDUCTASE (AFU_ORTHOLOGUE AFUA_6G11210)"/>
    <property type="match status" value="1"/>
</dbReference>
<dbReference type="Pfam" id="PF00106">
    <property type="entry name" value="adh_short"/>
    <property type="match status" value="1"/>
</dbReference>
<dbReference type="PROSITE" id="PS00061">
    <property type="entry name" value="ADH_SHORT"/>
    <property type="match status" value="1"/>
</dbReference>
<gene>
    <name evidence="4" type="ORF">PV11_03751</name>
</gene>
<keyword evidence="2" id="KW-0521">NADP</keyword>
<evidence type="ECO:0000313" key="5">
    <source>
        <dbReference type="Proteomes" id="UP000053599"/>
    </source>
</evidence>
<name>A0A0D1YFA3_9EURO</name>
<accession>A0A0D1YFA3</accession>
<dbReference type="OrthoDB" id="5371740at2759"/>